<proteinExistence type="predicted"/>
<organism evidence="1 2">
    <name type="scientific">Aromatoleum bremense</name>
    <dbReference type="NCBI Taxonomy" id="76115"/>
    <lineage>
        <taxon>Bacteria</taxon>
        <taxon>Pseudomonadati</taxon>
        <taxon>Pseudomonadota</taxon>
        <taxon>Betaproteobacteria</taxon>
        <taxon>Rhodocyclales</taxon>
        <taxon>Rhodocyclaceae</taxon>
        <taxon>Aromatoleum</taxon>
    </lineage>
</organism>
<dbReference type="EMBL" id="WTVP01000112">
    <property type="protein sequence ID" value="NMG17760.1"/>
    <property type="molecule type" value="Genomic_DNA"/>
</dbReference>
<comment type="caution">
    <text evidence="1">The sequence shown here is derived from an EMBL/GenBank/DDBJ whole genome shotgun (WGS) entry which is preliminary data.</text>
</comment>
<dbReference type="Proteomes" id="UP000633943">
    <property type="component" value="Unassembled WGS sequence"/>
</dbReference>
<accession>A0ABX1P0A0</accession>
<keyword evidence="2" id="KW-1185">Reference proteome</keyword>
<evidence type="ECO:0000313" key="2">
    <source>
        <dbReference type="Proteomes" id="UP000633943"/>
    </source>
</evidence>
<name>A0ABX1P0A0_9RHOO</name>
<dbReference type="RefSeq" id="WP_169204240.1">
    <property type="nucleotide sequence ID" value="NZ_CP059467.1"/>
</dbReference>
<evidence type="ECO:0000313" key="1">
    <source>
        <dbReference type="EMBL" id="NMG17760.1"/>
    </source>
</evidence>
<sequence>MIEAAECLQQRDDLVFLIVGEGAGKRRLVELAQRKGLRNVHFAPL</sequence>
<gene>
    <name evidence="1" type="ORF">GPA24_19955</name>
</gene>
<reference evidence="1 2" key="1">
    <citation type="submission" date="2019-12" db="EMBL/GenBank/DDBJ databases">
        <title>Comparative genomics gives insights into the taxonomy of the Azoarcus-Aromatoleum group and reveals separate origins of nif in the plant-associated Azoarcus and non-plant-associated Aromatoleum sub-groups.</title>
        <authorList>
            <person name="Lafos M."/>
            <person name="Maluk M."/>
            <person name="Batista M."/>
            <person name="Junghare M."/>
            <person name="Carmona M."/>
            <person name="Faoro H."/>
            <person name="Cruz L.M."/>
            <person name="Battistoni F."/>
            <person name="De Souza E."/>
            <person name="Pedrosa F."/>
            <person name="Chen W.-M."/>
            <person name="Poole P.S."/>
            <person name="Dixon R.A."/>
            <person name="James E.K."/>
        </authorList>
    </citation>
    <scope>NUCLEOTIDE SEQUENCE [LARGE SCALE GENOMIC DNA]</scope>
    <source>
        <strain evidence="1 2">PbN1</strain>
    </source>
</reference>
<protein>
    <submittedName>
        <fullName evidence="1">Uncharacterized protein</fullName>
    </submittedName>
</protein>